<dbReference type="EMBL" id="CSUW01000002">
    <property type="protein sequence ID" value="CPT12510.1"/>
    <property type="molecule type" value="Genomic_DNA"/>
</dbReference>
<name>A0AB33T2S5_9MYCO</name>
<dbReference type="AlphaFoldDB" id="A0AB33T2S5"/>
<evidence type="ECO:0000256" key="1">
    <source>
        <dbReference type="SAM" id="MobiDB-lite"/>
    </source>
</evidence>
<organism evidence="2 3">
    <name type="scientific">Mycobacteroides abscessus</name>
    <dbReference type="NCBI Taxonomy" id="36809"/>
    <lineage>
        <taxon>Bacteria</taxon>
        <taxon>Bacillati</taxon>
        <taxon>Actinomycetota</taxon>
        <taxon>Actinomycetes</taxon>
        <taxon>Mycobacteriales</taxon>
        <taxon>Mycobacteriaceae</taxon>
        <taxon>Mycobacteroides</taxon>
    </lineage>
</organism>
<reference evidence="2 3" key="1">
    <citation type="submission" date="2015-03" db="EMBL/GenBank/DDBJ databases">
        <authorList>
            <consortium name="Pathogen Informatics"/>
            <person name="Murphy D."/>
        </authorList>
    </citation>
    <scope>NUCLEOTIDE SEQUENCE [LARGE SCALE GENOMIC DNA]</scope>
    <source>
        <strain evidence="2 3">PAP036</strain>
    </source>
</reference>
<feature type="region of interest" description="Disordered" evidence="1">
    <location>
        <begin position="298"/>
        <end position="327"/>
    </location>
</feature>
<proteinExistence type="predicted"/>
<comment type="caution">
    <text evidence="2">The sequence shown here is derived from an EMBL/GenBank/DDBJ whole genome shotgun (WGS) entry which is preliminary data.</text>
</comment>
<evidence type="ECO:0000313" key="3">
    <source>
        <dbReference type="Proteomes" id="UP000038487"/>
    </source>
</evidence>
<feature type="compositionally biased region" description="Polar residues" evidence="1">
    <location>
        <begin position="306"/>
        <end position="320"/>
    </location>
</feature>
<accession>A0AB33T2S5</accession>
<evidence type="ECO:0000313" key="2">
    <source>
        <dbReference type="EMBL" id="CPT12510.1"/>
    </source>
</evidence>
<protein>
    <submittedName>
        <fullName evidence="2">Uncharacterized protein</fullName>
    </submittedName>
</protein>
<dbReference type="Proteomes" id="UP000038487">
    <property type="component" value="Unassembled WGS sequence"/>
</dbReference>
<sequence length="468" mass="52074">MSKLEPTEAQRKAMAEATEAWNWYSCGPERRLDMVDDMIAAANSIAEGAPVGTVKQRPDGTFVAVRCGDVSPYPASWVYVRVMPGACEEPYGDDADSWPSYGEITPEPEGCGIGLDGECEGKCRKGYAPVGTIARRPDGEWIAWRTEDGWGYRFIGDEEPNEWPPGSSIADFWPQIRPDEWPDQSGLDWFPPGEEPIVPRPDPTAQQEPPKGLYGKYRVERVDGKPIRACFVLEYLDDLHANKALLEYAFSVERVNPELAKDLRAEWGKWPGRSQQEPGESLARGLDDLAAGRVSRRDDYLEPQQEPATTHPVSPESTNCVPKPRTPRVVDRLGVDERGSRWQDVSGLVWSFKNGWWRTVDGGLDYGCVDPSIGGPFKEILEPQPKAEGGSSPKSSPRVLPSLDCEEARDGTEWKFRLNGEPRSLVYRNNGWRYGEVGDRIGGRCGVSDGHAFIREFAPYIEVVGDPS</sequence>
<gene>
    <name evidence="2" type="ORF">ERS075527_01193</name>
</gene>